<evidence type="ECO:0000313" key="1">
    <source>
        <dbReference type="EMBL" id="OGZ88925.1"/>
    </source>
</evidence>
<comment type="caution">
    <text evidence="1">The sequence shown here is derived from an EMBL/GenBank/DDBJ whole genome shotgun (WGS) entry which is preliminary data.</text>
</comment>
<sequence length="192" mass="22579">MKEDNFLENLVYKMVKAIDKKNQESFFNLKSTFVSVVSNKEDKETLPLQNVKLADIQDTGYLKNAIKIDEYARRANYRWNSLSDKEKEKYISKKAKKSNSEIVFCGEKFAKDLEKKLCSLQKKANFVSRDAYYELMQSGYKAEKISIRKNSISVPVLCNQQALVLKSKEDFEKFVKQHENNFNWDIEKRMRA</sequence>
<gene>
    <name evidence="1" type="ORF">A2561_00185</name>
</gene>
<evidence type="ECO:0000313" key="2">
    <source>
        <dbReference type="Proteomes" id="UP000178935"/>
    </source>
</evidence>
<reference evidence="1 2" key="1">
    <citation type="journal article" date="2016" name="Nat. Commun.">
        <title>Thousands of microbial genomes shed light on interconnected biogeochemical processes in an aquifer system.</title>
        <authorList>
            <person name="Anantharaman K."/>
            <person name="Brown C.T."/>
            <person name="Hug L.A."/>
            <person name="Sharon I."/>
            <person name="Castelle C.J."/>
            <person name="Probst A.J."/>
            <person name="Thomas B.C."/>
            <person name="Singh A."/>
            <person name="Wilkins M.J."/>
            <person name="Karaoz U."/>
            <person name="Brodie E.L."/>
            <person name="Williams K.H."/>
            <person name="Hubbard S.S."/>
            <person name="Banfield J.F."/>
        </authorList>
    </citation>
    <scope>NUCLEOTIDE SEQUENCE [LARGE SCALE GENOMIC DNA]</scope>
</reference>
<accession>A0A1G2JP58</accession>
<dbReference type="Proteomes" id="UP000178935">
    <property type="component" value="Unassembled WGS sequence"/>
</dbReference>
<name>A0A1G2JP58_9BACT</name>
<organism evidence="1 2">
    <name type="scientific">Candidatus Staskawiczbacteria bacterium RIFOXYD1_FULL_32_13</name>
    <dbReference type="NCBI Taxonomy" id="1802234"/>
    <lineage>
        <taxon>Bacteria</taxon>
        <taxon>Candidatus Staskawicziibacteriota</taxon>
    </lineage>
</organism>
<dbReference type="EMBL" id="MHPU01000014">
    <property type="protein sequence ID" value="OGZ88925.1"/>
    <property type="molecule type" value="Genomic_DNA"/>
</dbReference>
<proteinExistence type="predicted"/>
<protein>
    <submittedName>
        <fullName evidence="1">Uncharacterized protein</fullName>
    </submittedName>
</protein>
<dbReference type="AlphaFoldDB" id="A0A1G2JP58"/>